<keyword evidence="2" id="KW-1185">Reference proteome</keyword>
<proteinExistence type="predicted"/>
<accession>A0A4S2GY04</accession>
<dbReference type="Proteomes" id="UP000308054">
    <property type="component" value="Unassembled WGS sequence"/>
</dbReference>
<dbReference type="RefSeq" id="WP_135996886.1">
    <property type="nucleotide sequence ID" value="NZ_CP071057.1"/>
</dbReference>
<protein>
    <submittedName>
        <fullName evidence="1">Uncharacterized protein</fullName>
    </submittedName>
</protein>
<reference evidence="1 2" key="1">
    <citation type="journal article" date="2017" name="Int. J. Syst. Evol. Microbiol.">
        <title>Marinicauda algicola sp. nov., isolated from a marine red alga Rhodosorus marinus.</title>
        <authorList>
            <person name="Jeong S.E."/>
            <person name="Jeon S.H."/>
            <person name="Chun B.H."/>
            <person name="Kim D.W."/>
            <person name="Jeon C.O."/>
        </authorList>
    </citation>
    <scope>NUCLEOTIDE SEQUENCE [LARGE SCALE GENOMIC DNA]</scope>
    <source>
        <strain evidence="1 2">JCM 31718</strain>
    </source>
</reference>
<gene>
    <name evidence="1" type="ORF">E5163_13560</name>
</gene>
<evidence type="ECO:0000313" key="2">
    <source>
        <dbReference type="Proteomes" id="UP000308054"/>
    </source>
</evidence>
<organism evidence="1 2">
    <name type="scientific">Marinicauda algicola</name>
    <dbReference type="NCBI Taxonomy" id="2029849"/>
    <lineage>
        <taxon>Bacteria</taxon>
        <taxon>Pseudomonadati</taxon>
        <taxon>Pseudomonadota</taxon>
        <taxon>Alphaproteobacteria</taxon>
        <taxon>Maricaulales</taxon>
        <taxon>Maricaulaceae</taxon>
        <taxon>Marinicauda</taxon>
    </lineage>
</organism>
<sequence length="156" mass="16852">MAIDIQVRGVRLVATLAGAAGWQDIEEAFETCAAWLDRDAGIGQVLFDLRTARLGLSGVEADQLAELVTSTFPRPVTAAIVEPEALAGRERVVQFAAKLERLGLSVAICASLKGAVKYLRTVEQRPRPPALDGLLGQVKIEIERILMPHDIGLRRG</sequence>
<comment type="caution">
    <text evidence="1">The sequence shown here is derived from an EMBL/GenBank/DDBJ whole genome shotgun (WGS) entry which is preliminary data.</text>
</comment>
<evidence type="ECO:0000313" key="1">
    <source>
        <dbReference type="EMBL" id="TGY87933.1"/>
    </source>
</evidence>
<dbReference type="AlphaFoldDB" id="A0A4S2GY04"/>
<dbReference type="EMBL" id="SRXW01000004">
    <property type="protein sequence ID" value="TGY87933.1"/>
    <property type="molecule type" value="Genomic_DNA"/>
</dbReference>
<name>A0A4S2GY04_9PROT</name>
<dbReference type="OrthoDB" id="7232729at2"/>